<evidence type="ECO:0000313" key="2">
    <source>
        <dbReference type="EMBL" id="PTR01118.1"/>
    </source>
</evidence>
<feature type="compositionally biased region" description="Polar residues" evidence="1">
    <location>
        <begin position="10"/>
        <end position="24"/>
    </location>
</feature>
<dbReference type="EMBL" id="QAOQ01000001">
    <property type="protein sequence ID" value="PTR01118.1"/>
    <property type="molecule type" value="Genomic_DNA"/>
</dbReference>
<evidence type="ECO:0000313" key="3">
    <source>
        <dbReference type="Proteomes" id="UP000244168"/>
    </source>
</evidence>
<keyword evidence="3" id="KW-1185">Reference proteome</keyword>
<accession>A0A2T5JFA1</accession>
<proteinExistence type="predicted"/>
<comment type="caution">
    <text evidence="2">The sequence shown here is derived from an EMBL/GenBank/DDBJ whole genome shotgun (WGS) entry which is preliminary data.</text>
</comment>
<reference evidence="2 3" key="1">
    <citation type="submission" date="2018-04" db="EMBL/GenBank/DDBJ databases">
        <title>Genomic Encyclopedia of Archaeal and Bacterial Type Strains, Phase II (KMG-II): from individual species to whole genera.</title>
        <authorList>
            <person name="Goeker M."/>
        </authorList>
    </citation>
    <scope>NUCLEOTIDE SEQUENCE [LARGE SCALE GENOMIC DNA]</scope>
    <source>
        <strain evidence="2 3">DSM 26809</strain>
    </source>
</reference>
<evidence type="ECO:0008006" key="4">
    <source>
        <dbReference type="Google" id="ProtNLM"/>
    </source>
</evidence>
<dbReference type="Proteomes" id="UP000244168">
    <property type="component" value="Unassembled WGS sequence"/>
</dbReference>
<evidence type="ECO:0000256" key="1">
    <source>
        <dbReference type="SAM" id="MobiDB-lite"/>
    </source>
</evidence>
<dbReference type="AlphaFoldDB" id="A0A2T5JFA1"/>
<name>A0A2T5JFA1_9SPHI</name>
<sequence length="286" mass="31674">MAKDLLKRGQSCSISTPSKQKPSSGITKVYTYIYFTMKKITRTLLLSAGIVAIAASANAQSDPDKVVAGTMQVQGMFRPSNLGQLNGILNANGIPSLPDNNYWLNLSMNHIRGKIIIEDGIGASFTSTSAPNPTNGIKAKYNQFQIYGRVGYNVATRAKMRVFPFVGLNVSDAMLRIRDDNRTQNTQDFSTELLNSTSSKTLWNPRVGFEFGGGFDYLIGVKDKKIDNYVVHRNIPIGVRIGYYLQASNSNWRIDDNYKLNNGPNNKQSNVFVNVNIGLGYKVQRP</sequence>
<organism evidence="2 3">
    <name type="scientific">Mucilaginibacter yixingensis</name>
    <dbReference type="NCBI Taxonomy" id="1295612"/>
    <lineage>
        <taxon>Bacteria</taxon>
        <taxon>Pseudomonadati</taxon>
        <taxon>Bacteroidota</taxon>
        <taxon>Sphingobacteriia</taxon>
        <taxon>Sphingobacteriales</taxon>
        <taxon>Sphingobacteriaceae</taxon>
        <taxon>Mucilaginibacter</taxon>
    </lineage>
</organism>
<feature type="region of interest" description="Disordered" evidence="1">
    <location>
        <begin position="1"/>
        <end position="24"/>
    </location>
</feature>
<protein>
    <recommendedName>
        <fullName evidence="4">Outer membrane protein with beta-barrel domain</fullName>
    </recommendedName>
</protein>
<gene>
    <name evidence="2" type="ORF">C8P68_101350</name>
</gene>